<keyword evidence="3" id="KW-1185">Reference proteome</keyword>
<gene>
    <name evidence="2" type="ORF">DY000_02040542</name>
</gene>
<reference evidence="2 3" key="1">
    <citation type="journal article" date="2020" name="BMC Genomics">
        <title>Intraspecific diversification of the crop wild relative Brassica cretica Lam. using demographic model selection.</title>
        <authorList>
            <person name="Kioukis A."/>
            <person name="Michalopoulou V.A."/>
            <person name="Briers L."/>
            <person name="Pirintsos S."/>
            <person name="Studholme D.J."/>
            <person name="Pavlidis P."/>
            <person name="Sarris P.F."/>
        </authorList>
    </citation>
    <scope>NUCLEOTIDE SEQUENCE [LARGE SCALE GENOMIC DNA]</scope>
    <source>
        <strain evidence="3">cv. PFS-1207/04</strain>
    </source>
</reference>
<comment type="caution">
    <text evidence="2">The sequence shown here is derived from an EMBL/GenBank/DDBJ whole genome shotgun (WGS) entry which is preliminary data.</text>
</comment>
<evidence type="ECO:0000256" key="1">
    <source>
        <dbReference type="SAM" id="MobiDB-lite"/>
    </source>
</evidence>
<proteinExistence type="predicted"/>
<sequence>MATETLQAPTGMLPAQVTIWRPRRCKPRSPYGDRDVTSPGPHMATEFQLPGRHMATPFCSLSSLDQNAFRFVLIGISDEILRRKQATQLLVATQVLGRQIQLTGRHIQL</sequence>
<name>A0ABQ7BRF9_BRACR</name>
<dbReference type="Proteomes" id="UP000266723">
    <property type="component" value="Unassembled WGS sequence"/>
</dbReference>
<dbReference type="EMBL" id="QGKV02001507">
    <property type="protein sequence ID" value="KAF3534877.1"/>
    <property type="molecule type" value="Genomic_DNA"/>
</dbReference>
<accession>A0ABQ7BRF9</accession>
<feature type="region of interest" description="Disordered" evidence="1">
    <location>
        <begin position="24"/>
        <end position="47"/>
    </location>
</feature>
<protein>
    <submittedName>
        <fullName evidence="2">Uncharacterized protein</fullName>
    </submittedName>
</protein>
<organism evidence="2 3">
    <name type="scientific">Brassica cretica</name>
    <name type="common">Mustard</name>
    <dbReference type="NCBI Taxonomy" id="69181"/>
    <lineage>
        <taxon>Eukaryota</taxon>
        <taxon>Viridiplantae</taxon>
        <taxon>Streptophyta</taxon>
        <taxon>Embryophyta</taxon>
        <taxon>Tracheophyta</taxon>
        <taxon>Spermatophyta</taxon>
        <taxon>Magnoliopsida</taxon>
        <taxon>eudicotyledons</taxon>
        <taxon>Gunneridae</taxon>
        <taxon>Pentapetalae</taxon>
        <taxon>rosids</taxon>
        <taxon>malvids</taxon>
        <taxon>Brassicales</taxon>
        <taxon>Brassicaceae</taxon>
        <taxon>Brassiceae</taxon>
        <taxon>Brassica</taxon>
    </lineage>
</organism>
<evidence type="ECO:0000313" key="3">
    <source>
        <dbReference type="Proteomes" id="UP000266723"/>
    </source>
</evidence>
<evidence type="ECO:0000313" key="2">
    <source>
        <dbReference type="EMBL" id="KAF3534877.1"/>
    </source>
</evidence>